<protein>
    <submittedName>
        <fullName evidence="1">Uncharacterized protein</fullName>
    </submittedName>
</protein>
<comment type="caution">
    <text evidence="1">The sequence shown here is derived from an EMBL/GenBank/DDBJ whole genome shotgun (WGS) entry which is preliminary data.</text>
</comment>
<sequence>MVSSIELNSKLKRAETVSSNELKHPLVIEDLITIRYVFMHYLVGHSPNGYKQDDSSEVAKVLGATSKRQSWPYVLYGIVHNSGNDSKETTSTLREINEAMEIFKAMDLRATLRAQHKKRKTDTRALNVIVNNEEKTDTSKMEFCHKKRENRARTSAIMKTTLASSLASSPTVAHKSSPITTHDNPPFPYISPPRLPLTKELPIEDSGKLAPSHQNFNSRDLRGIVEKWRASVLEVDFDALTEVEMYQFGFDVRCLSRAAWDEFASKWRNSMDFYLEESPC</sequence>
<accession>A0ABR0R334</accession>
<dbReference type="EMBL" id="JARKNE010000001">
    <property type="protein sequence ID" value="KAK5845528.1"/>
    <property type="molecule type" value="Genomic_DNA"/>
</dbReference>
<evidence type="ECO:0000313" key="1">
    <source>
        <dbReference type="EMBL" id="KAK5845528.1"/>
    </source>
</evidence>
<proteinExistence type="predicted"/>
<organism evidence="1 2">
    <name type="scientific">Gossypium arboreum</name>
    <name type="common">Tree cotton</name>
    <name type="synonym">Gossypium nanking</name>
    <dbReference type="NCBI Taxonomy" id="29729"/>
    <lineage>
        <taxon>Eukaryota</taxon>
        <taxon>Viridiplantae</taxon>
        <taxon>Streptophyta</taxon>
        <taxon>Embryophyta</taxon>
        <taxon>Tracheophyta</taxon>
        <taxon>Spermatophyta</taxon>
        <taxon>Magnoliopsida</taxon>
        <taxon>eudicotyledons</taxon>
        <taxon>Gunneridae</taxon>
        <taxon>Pentapetalae</taxon>
        <taxon>rosids</taxon>
        <taxon>malvids</taxon>
        <taxon>Malvales</taxon>
        <taxon>Malvaceae</taxon>
        <taxon>Malvoideae</taxon>
        <taxon>Gossypium</taxon>
    </lineage>
</organism>
<evidence type="ECO:0000313" key="2">
    <source>
        <dbReference type="Proteomes" id="UP001358586"/>
    </source>
</evidence>
<name>A0ABR0R334_GOSAR</name>
<dbReference type="Proteomes" id="UP001358586">
    <property type="component" value="Chromosome 1"/>
</dbReference>
<gene>
    <name evidence="1" type="ORF">PVK06_001719</name>
</gene>
<keyword evidence="2" id="KW-1185">Reference proteome</keyword>
<reference evidence="1 2" key="1">
    <citation type="submission" date="2023-03" db="EMBL/GenBank/DDBJ databases">
        <title>WGS of Gossypium arboreum.</title>
        <authorList>
            <person name="Yu D."/>
        </authorList>
    </citation>
    <scope>NUCLEOTIDE SEQUENCE [LARGE SCALE GENOMIC DNA]</scope>
    <source>
        <tissue evidence="1">Leaf</tissue>
    </source>
</reference>